<accession>A0ABS8KR80</accession>
<dbReference type="PROSITE" id="PS00211">
    <property type="entry name" value="ABC_TRANSPORTER_1"/>
    <property type="match status" value="1"/>
</dbReference>
<reference evidence="9 10" key="1">
    <citation type="submission" date="2021-11" db="EMBL/GenBank/DDBJ databases">
        <authorList>
            <person name="Lee D.-H."/>
            <person name="Kim S.-B."/>
        </authorList>
    </citation>
    <scope>NUCLEOTIDE SEQUENCE [LARGE SCALE GENOMIC DNA]</scope>
    <source>
        <strain evidence="9 10">KCTC 52223</strain>
    </source>
</reference>
<dbReference type="Pfam" id="PF00005">
    <property type="entry name" value="ABC_tran"/>
    <property type="match status" value="1"/>
</dbReference>
<protein>
    <submittedName>
        <fullName evidence="9">ABC transporter ATP-binding protein</fullName>
    </submittedName>
</protein>
<dbReference type="InterPro" id="IPR027417">
    <property type="entry name" value="P-loop_NTPase"/>
</dbReference>
<feature type="domain" description="ABC transporter" evidence="8">
    <location>
        <begin position="3"/>
        <end position="252"/>
    </location>
</feature>
<dbReference type="GO" id="GO:0005524">
    <property type="term" value="F:ATP binding"/>
    <property type="evidence" value="ECO:0007669"/>
    <property type="project" value="UniProtKB-KW"/>
</dbReference>
<dbReference type="EMBL" id="JAJISD010000002">
    <property type="protein sequence ID" value="MCC8428560.1"/>
    <property type="molecule type" value="Genomic_DNA"/>
</dbReference>
<dbReference type="Proteomes" id="UP001198862">
    <property type="component" value="Unassembled WGS sequence"/>
</dbReference>
<evidence type="ECO:0000256" key="4">
    <source>
        <dbReference type="ARBA" id="ARBA00022475"/>
    </source>
</evidence>
<evidence type="ECO:0000256" key="5">
    <source>
        <dbReference type="ARBA" id="ARBA00022741"/>
    </source>
</evidence>
<keyword evidence="6 9" id="KW-0067">ATP-binding</keyword>
<dbReference type="InterPro" id="IPR017871">
    <property type="entry name" value="ABC_transporter-like_CS"/>
</dbReference>
<dbReference type="PANTHER" id="PTHR43297:SF2">
    <property type="entry name" value="DIPEPTIDE TRANSPORT ATP-BINDING PROTEIN DPPD"/>
    <property type="match status" value="1"/>
</dbReference>
<dbReference type="SMART" id="SM00382">
    <property type="entry name" value="AAA"/>
    <property type="match status" value="1"/>
</dbReference>
<dbReference type="SUPFAM" id="SSF52540">
    <property type="entry name" value="P-loop containing nucleoside triphosphate hydrolases"/>
    <property type="match status" value="1"/>
</dbReference>
<evidence type="ECO:0000256" key="7">
    <source>
        <dbReference type="ARBA" id="ARBA00023136"/>
    </source>
</evidence>
<organism evidence="9 10">
    <name type="scientific">Reyranella aquatilis</name>
    <dbReference type="NCBI Taxonomy" id="2035356"/>
    <lineage>
        <taxon>Bacteria</taxon>
        <taxon>Pseudomonadati</taxon>
        <taxon>Pseudomonadota</taxon>
        <taxon>Alphaproteobacteria</taxon>
        <taxon>Hyphomicrobiales</taxon>
        <taxon>Reyranellaceae</taxon>
        <taxon>Reyranella</taxon>
    </lineage>
</organism>
<sequence>MSVREARVGFFTARGPLRAVDGVSFDLEKGQTLGIVGESGSGKSVLVRSLIGLVGESSGAEVGGQVLFEGRDLRALPAREFRGVLGRDIGVVFQDPMTSLNPVMKIGHQIGEGLRLNRGLDARAAAARAVELLTEVGIPEAERRAGQYPHELSGGMRQRVAIAIAIACAPKLLIADEPTTALDVTVQRQILDLLQREQRERGMAMILITHDLGVAAGRADDIMVMYAGRAVETAKTRELFRSPRMPYTEALLRSLPRLTDPTHTRLSAIPGRPPDLARRSGGCAFAPRCRYRTDRCDEEQPMQTWEGARGYACFHPRGVDVGGSGGAAE</sequence>
<evidence type="ECO:0000256" key="3">
    <source>
        <dbReference type="ARBA" id="ARBA00022448"/>
    </source>
</evidence>
<name>A0ABS8KR80_9HYPH</name>
<dbReference type="Pfam" id="PF08352">
    <property type="entry name" value="oligo_HPY"/>
    <property type="match status" value="1"/>
</dbReference>
<proteinExistence type="inferred from homology"/>
<keyword evidence="4" id="KW-1003">Cell membrane</keyword>
<evidence type="ECO:0000313" key="9">
    <source>
        <dbReference type="EMBL" id="MCC8428560.1"/>
    </source>
</evidence>
<dbReference type="InterPro" id="IPR013563">
    <property type="entry name" value="Oligopep_ABC_C"/>
</dbReference>
<evidence type="ECO:0000256" key="1">
    <source>
        <dbReference type="ARBA" id="ARBA00004417"/>
    </source>
</evidence>
<keyword evidence="3" id="KW-0813">Transport</keyword>
<evidence type="ECO:0000313" key="10">
    <source>
        <dbReference type="Proteomes" id="UP001198862"/>
    </source>
</evidence>
<dbReference type="InterPro" id="IPR003439">
    <property type="entry name" value="ABC_transporter-like_ATP-bd"/>
</dbReference>
<keyword evidence="5" id="KW-0547">Nucleotide-binding</keyword>
<keyword evidence="10" id="KW-1185">Reference proteome</keyword>
<dbReference type="InterPro" id="IPR050388">
    <property type="entry name" value="ABC_Ni/Peptide_Import"/>
</dbReference>
<keyword evidence="7" id="KW-0472">Membrane</keyword>
<comment type="caution">
    <text evidence="9">The sequence shown here is derived from an EMBL/GenBank/DDBJ whole genome shotgun (WGS) entry which is preliminary data.</text>
</comment>
<dbReference type="CDD" id="cd03257">
    <property type="entry name" value="ABC_NikE_OppD_transporters"/>
    <property type="match status" value="1"/>
</dbReference>
<evidence type="ECO:0000256" key="2">
    <source>
        <dbReference type="ARBA" id="ARBA00005417"/>
    </source>
</evidence>
<dbReference type="Gene3D" id="3.40.50.300">
    <property type="entry name" value="P-loop containing nucleotide triphosphate hydrolases"/>
    <property type="match status" value="1"/>
</dbReference>
<comment type="subcellular location">
    <subcellularLocation>
        <location evidence="1">Cell inner membrane</location>
        <topology evidence="1">Peripheral membrane protein</topology>
    </subcellularLocation>
</comment>
<evidence type="ECO:0000259" key="8">
    <source>
        <dbReference type="PROSITE" id="PS50893"/>
    </source>
</evidence>
<dbReference type="InterPro" id="IPR003593">
    <property type="entry name" value="AAA+_ATPase"/>
</dbReference>
<dbReference type="PROSITE" id="PS50893">
    <property type="entry name" value="ABC_TRANSPORTER_2"/>
    <property type="match status" value="1"/>
</dbReference>
<dbReference type="NCBIfam" id="TIGR01727">
    <property type="entry name" value="oligo_HPY"/>
    <property type="match status" value="1"/>
</dbReference>
<comment type="similarity">
    <text evidence="2">Belongs to the ABC transporter superfamily.</text>
</comment>
<evidence type="ECO:0000256" key="6">
    <source>
        <dbReference type="ARBA" id="ARBA00022840"/>
    </source>
</evidence>
<gene>
    <name evidence="9" type="ORF">LJ725_06265</name>
</gene>
<dbReference type="PANTHER" id="PTHR43297">
    <property type="entry name" value="OLIGOPEPTIDE TRANSPORT ATP-BINDING PROTEIN APPD"/>
    <property type="match status" value="1"/>
</dbReference>